<dbReference type="EMBL" id="JBHUGD010000003">
    <property type="protein sequence ID" value="MFD1947371.1"/>
    <property type="molecule type" value="Genomic_DNA"/>
</dbReference>
<evidence type="ECO:0000259" key="1">
    <source>
        <dbReference type="Pfam" id="PF12697"/>
    </source>
</evidence>
<dbReference type="InterPro" id="IPR029058">
    <property type="entry name" value="AB_hydrolase_fold"/>
</dbReference>
<dbReference type="Gene3D" id="3.40.50.1820">
    <property type="entry name" value="alpha/beta hydrolase"/>
    <property type="match status" value="1"/>
</dbReference>
<dbReference type="Proteomes" id="UP001597351">
    <property type="component" value="Unassembled WGS sequence"/>
</dbReference>
<accession>A0ABW4TNY9</accession>
<dbReference type="Pfam" id="PF12697">
    <property type="entry name" value="Abhydrolase_6"/>
    <property type="match status" value="1"/>
</dbReference>
<dbReference type="PANTHER" id="PTHR43798">
    <property type="entry name" value="MONOACYLGLYCEROL LIPASE"/>
    <property type="match status" value="1"/>
</dbReference>
<reference evidence="3" key="1">
    <citation type="journal article" date="2019" name="Int. J. Syst. Evol. Microbiol.">
        <title>The Global Catalogue of Microorganisms (GCM) 10K type strain sequencing project: providing services to taxonomists for standard genome sequencing and annotation.</title>
        <authorList>
            <consortium name="The Broad Institute Genomics Platform"/>
            <consortium name="The Broad Institute Genome Sequencing Center for Infectious Disease"/>
            <person name="Wu L."/>
            <person name="Ma J."/>
        </authorList>
    </citation>
    <scope>NUCLEOTIDE SEQUENCE [LARGE SCALE GENOMIC DNA]</scope>
    <source>
        <strain evidence="3">CGMCC 1.12477</strain>
    </source>
</reference>
<keyword evidence="2" id="KW-0378">Hydrolase</keyword>
<gene>
    <name evidence="2" type="ORF">ACFSDE_11270</name>
</gene>
<dbReference type="SUPFAM" id="SSF53474">
    <property type="entry name" value="alpha/beta-Hydrolases"/>
    <property type="match status" value="1"/>
</dbReference>
<dbReference type="RefSeq" id="WP_343918405.1">
    <property type="nucleotide sequence ID" value="NZ_BAAAJT010000002.1"/>
</dbReference>
<dbReference type="InterPro" id="IPR000073">
    <property type="entry name" value="AB_hydrolase_1"/>
</dbReference>
<sequence>MTDTPVVLIRTALDAGELLPLGEQLAAAGLRPVDCPRPSLGSIRGEADSVAEQLRDLAHGPVHVVGASYSAAVALALASHRPDLVSRLTLVEPPPAGTAYDGVFRGLCEEMVADQRERGTAAALDGFMGALAGDDWRARQESLRAGSVGEIEAGAEAFFTADLAALLGWSFSDEEAAAVACPALVVQGAATRPMFAAMAERVARLVPQAALEIVPGADHLAASTHPVEVAGLISAATASR</sequence>
<comment type="caution">
    <text evidence="2">The sequence shown here is derived from an EMBL/GenBank/DDBJ whole genome shotgun (WGS) entry which is preliminary data.</text>
</comment>
<evidence type="ECO:0000313" key="2">
    <source>
        <dbReference type="EMBL" id="MFD1947371.1"/>
    </source>
</evidence>
<evidence type="ECO:0000313" key="3">
    <source>
        <dbReference type="Proteomes" id="UP001597351"/>
    </source>
</evidence>
<dbReference type="InterPro" id="IPR050266">
    <property type="entry name" value="AB_hydrolase_sf"/>
</dbReference>
<name>A0ABW4TNY9_9ACTN</name>
<feature type="domain" description="AB hydrolase-1" evidence="1">
    <location>
        <begin position="47"/>
        <end position="230"/>
    </location>
</feature>
<organism evidence="2 3">
    <name type="scientific">Nocardioides aestuarii</name>
    <dbReference type="NCBI Taxonomy" id="252231"/>
    <lineage>
        <taxon>Bacteria</taxon>
        <taxon>Bacillati</taxon>
        <taxon>Actinomycetota</taxon>
        <taxon>Actinomycetes</taxon>
        <taxon>Propionibacteriales</taxon>
        <taxon>Nocardioidaceae</taxon>
        <taxon>Nocardioides</taxon>
    </lineage>
</organism>
<proteinExistence type="predicted"/>
<dbReference type="PANTHER" id="PTHR43798:SF5">
    <property type="entry name" value="MONOACYLGLYCEROL LIPASE ABHD6"/>
    <property type="match status" value="1"/>
</dbReference>
<keyword evidence="3" id="KW-1185">Reference proteome</keyword>
<dbReference type="GO" id="GO:0016787">
    <property type="term" value="F:hydrolase activity"/>
    <property type="evidence" value="ECO:0007669"/>
    <property type="project" value="UniProtKB-KW"/>
</dbReference>
<protein>
    <submittedName>
        <fullName evidence="2">Alpha/beta fold hydrolase</fullName>
    </submittedName>
</protein>